<keyword evidence="2" id="KW-1185">Reference proteome</keyword>
<sequence>MTLTDDERQSSGRNHLMTWIHPSIKKEPEAHFRNDEGFKHRRLTNVANRASPRPSKCTSGSATFMKMKSRCLLSKSLNCEAILVETFKYTHTLKANKKRFADEWSGAHYEDYVQRLEVTTQQYQPPSGNDKASSMTSVVDFDWVWRETASEPHKNHHFRLGSFFANDLCSFALAASSTFASATNPTDSQEVVDLREEVQKLTQELHQQAEQSDKMYNVTP</sequence>
<dbReference type="InterPro" id="IPR004252">
    <property type="entry name" value="Probable_transposase_24"/>
</dbReference>
<gene>
    <name evidence="1" type="ORF">Ahy_A01g003390</name>
</gene>
<dbReference type="AlphaFoldDB" id="A0A445ESV4"/>
<proteinExistence type="predicted"/>
<protein>
    <submittedName>
        <fullName evidence="1">Uncharacterized protein</fullName>
    </submittedName>
</protein>
<name>A0A445ESV4_ARAHY</name>
<evidence type="ECO:0000313" key="1">
    <source>
        <dbReference type="EMBL" id="RYR78565.1"/>
    </source>
</evidence>
<dbReference type="Proteomes" id="UP000289738">
    <property type="component" value="Chromosome A01"/>
</dbReference>
<organism evidence="1 2">
    <name type="scientific">Arachis hypogaea</name>
    <name type="common">Peanut</name>
    <dbReference type="NCBI Taxonomy" id="3818"/>
    <lineage>
        <taxon>Eukaryota</taxon>
        <taxon>Viridiplantae</taxon>
        <taxon>Streptophyta</taxon>
        <taxon>Embryophyta</taxon>
        <taxon>Tracheophyta</taxon>
        <taxon>Spermatophyta</taxon>
        <taxon>Magnoliopsida</taxon>
        <taxon>eudicotyledons</taxon>
        <taxon>Gunneridae</taxon>
        <taxon>Pentapetalae</taxon>
        <taxon>rosids</taxon>
        <taxon>fabids</taxon>
        <taxon>Fabales</taxon>
        <taxon>Fabaceae</taxon>
        <taxon>Papilionoideae</taxon>
        <taxon>50 kb inversion clade</taxon>
        <taxon>dalbergioids sensu lato</taxon>
        <taxon>Dalbergieae</taxon>
        <taxon>Pterocarpus clade</taxon>
        <taxon>Arachis</taxon>
    </lineage>
</organism>
<dbReference type="EMBL" id="SDMP01000001">
    <property type="protein sequence ID" value="RYR78565.1"/>
    <property type="molecule type" value="Genomic_DNA"/>
</dbReference>
<dbReference type="Pfam" id="PF03004">
    <property type="entry name" value="Transposase_24"/>
    <property type="match status" value="1"/>
</dbReference>
<evidence type="ECO:0000313" key="2">
    <source>
        <dbReference type="Proteomes" id="UP000289738"/>
    </source>
</evidence>
<reference evidence="1 2" key="1">
    <citation type="submission" date="2019-01" db="EMBL/GenBank/DDBJ databases">
        <title>Sequencing of cultivated peanut Arachis hypogaea provides insights into genome evolution and oil improvement.</title>
        <authorList>
            <person name="Chen X."/>
        </authorList>
    </citation>
    <scope>NUCLEOTIDE SEQUENCE [LARGE SCALE GENOMIC DNA]</scope>
    <source>
        <strain evidence="2">cv. Fuhuasheng</strain>
        <tissue evidence="1">Leaves</tissue>
    </source>
</reference>
<comment type="caution">
    <text evidence="1">The sequence shown here is derived from an EMBL/GenBank/DDBJ whole genome shotgun (WGS) entry which is preliminary data.</text>
</comment>
<accession>A0A445ESV4</accession>